<dbReference type="CDD" id="cd06342">
    <property type="entry name" value="PBP1_ABC_LIVBP-like"/>
    <property type="match status" value="1"/>
</dbReference>
<dbReference type="RefSeq" id="WP_129453815.1">
    <property type="nucleotide sequence ID" value="NZ_JACXYX010000004.1"/>
</dbReference>
<evidence type="ECO:0000256" key="3">
    <source>
        <dbReference type="ARBA" id="ARBA00022729"/>
    </source>
</evidence>
<dbReference type="Pfam" id="PF13458">
    <property type="entry name" value="Peripla_BP_6"/>
    <property type="match status" value="1"/>
</dbReference>
<dbReference type="InterPro" id="IPR028082">
    <property type="entry name" value="Peripla_BP_I"/>
</dbReference>
<evidence type="ECO:0000256" key="1">
    <source>
        <dbReference type="ARBA" id="ARBA00010062"/>
    </source>
</evidence>
<comment type="similarity">
    <text evidence="1">Belongs to the leucine-binding protein family.</text>
</comment>
<feature type="chain" id="PRO_5038492915" evidence="5">
    <location>
        <begin position="26"/>
        <end position="386"/>
    </location>
</feature>
<keyword evidence="3 5" id="KW-0732">Signal</keyword>
<dbReference type="EMBL" id="SDWU01000004">
    <property type="protein sequence ID" value="RYC03717.1"/>
    <property type="molecule type" value="Genomic_DNA"/>
</dbReference>
<dbReference type="InterPro" id="IPR000709">
    <property type="entry name" value="Leu_Ile_Val-bd"/>
</dbReference>
<evidence type="ECO:0000259" key="6">
    <source>
        <dbReference type="Pfam" id="PF13458"/>
    </source>
</evidence>
<keyword evidence="4" id="KW-0029">Amino-acid transport</keyword>
<dbReference type="InterPro" id="IPR028081">
    <property type="entry name" value="Leu-bd"/>
</dbReference>
<feature type="signal peptide" evidence="5">
    <location>
        <begin position="1"/>
        <end position="25"/>
    </location>
</feature>
<accession>A0A4V1RMV9</accession>
<dbReference type="OrthoDB" id="9772589at2"/>
<keyword evidence="8" id="KW-1185">Reference proteome</keyword>
<dbReference type="Proteomes" id="UP000293291">
    <property type="component" value="Unassembled WGS sequence"/>
</dbReference>
<sequence>MIRSSKSWQAVAVAAVAGLVLTACGTTEDGGDEGGSGGGGGEAACDLKLAFFGPETGPAAGLGKPIIQGAELAVSQYNEDADCEVELVNYDSQGSPDEAPALATEIAGDESIIGVVGPAFSGESAAAGPIFAEAGVPTVSPSATNPALSENGWDTFHRALGNDATQGPAAAAYIKDTLQAKSTYVIDDASEYGAGLAGIVEEDLGADAVAGSDTIQVGDTDFAATVSKVVDSEADAVFFGGYYAEATILIGQLRQGGFEGTFVVADGVKDPAYLDAGDAAEGTIITCPCIPDTDPAVADFASAYEEEFGEAPGTYAAEAYDAATIFLDGIGDGIGDREAMLEHVNGYDEAGITKQLSFDETGEPADVKVYAYKVEGGEIVSEGEIG</sequence>
<dbReference type="PANTHER" id="PTHR47151">
    <property type="entry name" value="LEU/ILE/VAL-BINDING ABC TRANSPORTER SUBUNIT"/>
    <property type="match status" value="1"/>
</dbReference>
<gene>
    <name evidence="7" type="ORF">EUA07_04570</name>
</gene>
<evidence type="ECO:0000256" key="2">
    <source>
        <dbReference type="ARBA" id="ARBA00022448"/>
    </source>
</evidence>
<evidence type="ECO:0000313" key="7">
    <source>
        <dbReference type="EMBL" id="RYC03717.1"/>
    </source>
</evidence>
<name>A0A4V1RMV9_9ACTN</name>
<dbReference type="GO" id="GO:0006865">
    <property type="term" value="P:amino acid transport"/>
    <property type="evidence" value="ECO:0007669"/>
    <property type="project" value="UniProtKB-KW"/>
</dbReference>
<evidence type="ECO:0000313" key="8">
    <source>
        <dbReference type="Proteomes" id="UP000293291"/>
    </source>
</evidence>
<evidence type="ECO:0000256" key="5">
    <source>
        <dbReference type="SAM" id="SignalP"/>
    </source>
</evidence>
<proteinExistence type="inferred from homology"/>
<reference evidence="7 8" key="1">
    <citation type="submission" date="2019-01" db="EMBL/GenBank/DDBJ databases">
        <title>Novel species of Nocardioides.</title>
        <authorList>
            <person name="Liu Q."/>
            <person name="Xin Y.-H."/>
        </authorList>
    </citation>
    <scope>NUCLEOTIDE SEQUENCE [LARGE SCALE GENOMIC DNA]</scope>
    <source>
        <strain evidence="7 8">CGMCC 4.6875</strain>
    </source>
</reference>
<dbReference type="Gene3D" id="3.40.50.2300">
    <property type="match status" value="2"/>
</dbReference>
<comment type="caution">
    <text evidence="7">The sequence shown here is derived from an EMBL/GenBank/DDBJ whole genome shotgun (WGS) entry which is preliminary data.</text>
</comment>
<protein>
    <submittedName>
        <fullName evidence="7">Branched-chain amino acid ABC transporter substrate-binding protein</fullName>
    </submittedName>
</protein>
<organism evidence="7 8">
    <name type="scientific">Nocardioides ganghwensis</name>
    <dbReference type="NCBI Taxonomy" id="252230"/>
    <lineage>
        <taxon>Bacteria</taxon>
        <taxon>Bacillati</taxon>
        <taxon>Actinomycetota</taxon>
        <taxon>Actinomycetes</taxon>
        <taxon>Propionibacteriales</taxon>
        <taxon>Nocardioidaceae</taxon>
        <taxon>Nocardioides</taxon>
    </lineage>
</organism>
<keyword evidence="2" id="KW-0813">Transport</keyword>
<dbReference type="PANTHER" id="PTHR47151:SF2">
    <property type="entry name" value="AMINO ACID BINDING PROTEIN"/>
    <property type="match status" value="1"/>
</dbReference>
<dbReference type="SUPFAM" id="SSF53822">
    <property type="entry name" value="Periplasmic binding protein-like I"/>
    <property type="match status" value="1"/>
</dbReference>
<dbReference type="AlphaFoldDB" id="A0A4V1RMV9"/>
<feature type="domain" description="Leucine-binding protein" evidence="6">
    <location>
        <begin position="47"/>
        <end position="377"/>
    </location>
</feature>
<dbReference type="PRINTS" id="PR00337">
    <property type="entry name" value="LEUILEVALBP"/>
</dbReference>
<dbReference type="PROSITE" id="PS51257">
    <property type="entry name" value="PROKAR_LIPOPROTEIN"/>
    <property type="match status" value="1"/>
</dbReference>
<evidence type="ECO:0000256" key="4">
    <source>
        <dbReference type="ARBA" id="ARBA00022970"/>
    </source>
</evidence>